<evidence type="ECO:0000313" key="4">
    <source>
        <dbReference type="Proteomes" id="UP000237061"/>
    </source>
</evidence>
<organism evidence="3 4">
    <name type="scientific">Arthrobacter glacialis</name>
    <dbReference type="NCBI Taxonomy" id="1664"/>
    <lineage>
        <taxon>Bacteria</taxon>
        <taxon>Bacillati</taxon>
        <taxon>Actinomycetota</taxon>
        <taxon>Actinomycetes</taxon>
        <taxon>Micrococcales</taxon>
        <taxon>Micrococcaceae</taxon>
        <taxon>Arthrobacter</taxon>
    </lineage>
</organism>
<keyword evidence="4" id="KW-1185">Reference proteome</keyword>
<dbReference type="Gene3D" id="3.40.250.10">
    <property type="entry name" value="Rhodanese-like domain"/>
    <property type="match status" value="1"/>
</dbReference>
<evidence type="ECO:0000259" key="2">
    <source>
        <dbReference type="PROSITE" id="PS50206"/>
    </source>
</evidence>
<feature type="region of interest" description="Disordered" evidence="1">
    <location>
        <begin position="1"/>
        <end position="27"/>
    </location>
</feature>
<comment type="caution">
    <text evidence="3">The sequence shown here is derived from an EMBL/GenBank/DDBJ whole genome shotgun (WGS) entry which is preliminary data.</text>
</comment>
<dbReference type="PROSITE" id="PS50206">
    <property type="entry name" value="RHODANESE_3"/>
    <property type="match status" value="1"/>
</dbReference>
<name>A0A2S3ZTL4_ARTGL</name>
<dbReference type="GO" id="GO:0016740">
    <property type="term" value="F:transferase activity"/>
    <property type="evidence" value="ECO:0007669"/>
    <property type="project" value="UniProtKB-KW"/>
</dbReference>
<dbReference type="Proteomes" id="UP000237061">
    <property type="component" value="Unassembled WGS sequence"/>
</dbReference>
<accession>A0A2S3ZTL4</accession>
<dbReference type="EMBL" id="PPXC01000013">
    <property type="protein sequence ID" value="POH72560.1"/>
    <property type="molecule type" value="Genomic_DNA"/>
</dbReference>
<dbReference type="AlphaFoldDB" id="A0A2S3ZTL4"/>
<dbReference type="Pfam" id="PF00581">
    <property type="entry name" value="Rhodanese"/>
    <property type="match status" value="1"/>
</dbReference>
<dbReference type="SUPFAM" id="SSF52821">
    <property type="entry name" value="Rhodanese/Cell cycle control phosphatase"/>
    <property type="match status" value="1"/>
</dbReference>
<evidence type="ECO:0000256" key="1">
    <source>
        <dbReference type="SAM" id="MobiDB-lite"/>
    </source>
</evidence>
<feature type="domain" description="Rhodanese" evidence="2">
    <location>
        <begin position="63"/>
        <end position="155"/>
    </location>
</feature>
<dbReference type="InterPro" id="IPR001763">
    <property type="entry name" value="Rhodanese-like_dom"/>
</dbReference>
<keyword evidence="3" id="KW-0808">Transferase</keyword>
<gene>
    <name evidence="3" type="ORF">CVS27_15175</name>
</gene>
<sequence length="157" mass="16836">MGVEPAVIKRRSRMRSQDPASVPREVEGEPDLVSVDTTWGELQPLQCAPGVVTLGELELLDSLSVGAVLVDTRVPGSRAGITIPGAVNIPHDRILESKDQLDPSRMSVFFCNGPQCPQSPAAVRALLEAGYPASALAYYRGGMHDWVTLAMPTERTA</sequence>
<dbReference type="CDD" id="cd00158">
    <property type="entry name" value="RHOD"/>
    <property type="match status" value="1"/>
</dbReference>
<reference evidence="3 4" key="1">
    <citation type="submission" date="2018-01" db="EMBL/GenBank/DDBJ databases">
        <title>Arthrobacter sp. nov., from glaciers in China.</title>
        <authorList>
            <person name="Liu Q."/>
            <person name="Xin Y.-H."/>
        </authorList>
    </citation>
    <scope>NUCLEOTIDE SEQUENCE [LARGE SCALE GENOMIC DNA]</scope>
    <source>
        <strain evidence="3 4">HLT2-12-2</strain>
    </source>
</reference>
<protein>
    <submittedName>
        <fullName evidence="3">Sulfurtransferase</fullName>
    </submittedName>
</protein>
<dbReference type="InterPro" id="IPR036873">
    <property type="entry name" value="Rhodanese-like_dom_sf"/>
</dbReference>
<dbReference type="SMART" id="SM00450">
    <property type="entry name" value="RHOD"/>
    <property type="match status" value="1"/>
</dbReference>
<evidence type="ECO:0000313" key="3">
    <source>
        <dbReference type="EMBL" id="POH72560.1"/>
    </source>
</evidence>
<proteinExistence type="predicted"/>